<dbReference type="GO" id="GO:0061685">
    <property type="term" value="F:diphthine methylesterase activity"/>
    <property type="evidence" value="ECO:0007669"/>
    <property type="project" value="UniProtKB-EC"/>
</dbReference>
<name>A0A8J4TBH0_9TREM</name>
<comment type="caution">
    <text evidence="9">The sequence shown here is derived from an EMBL/GenBank/DDBJ whole genome shotgun (WGS) entry which is preliminary data.</text>
</comment>
<comment type="similarity">
    <text evidence="5">Belongs to the DPH7 family.</text>
</comment>
<accession>A0A8J4TBH0</accession>
<protein>
    <recommendedName>
        <fullName evidence="6">methylated diphthine methylhydrolase</fullName>
        <ecNumber evidence="6">3.1.1.97</ecNumber>
    </recommendedName>
</protein>
<evidence type="ECO:0000313" key="10">
    <source>
        <dbReference type="Proteomes" id="UP000748531"/>
    </source>
</evidence>
<dbReference type="Pfam" id="PF00400">
    <property type="entry name" value="WD40"/>
    <property type="match status" value="2"/>
</dbReference>
<dbReference type="GO" id="GO:0017183">
    <property type="term" value="P:protein histidyl modification to diphthamide"/>
    <property type="evidence" value="ECO:0007669"/>
    <property type="project" value="TreeGrafter"/>
</dbReference>
<evidence type="ECO:0000256" key="7">
    <source>
        <dbReference type="ARBA" id="ARBA00047551"/>
    </source>
</evidence>
<comment type="catalytic activity">
    <reaction evidence="7">
        <text>diphthine methyl ester-[translation elongation factor 2] + H2O = diphthine-[translation elongation factor 2] + methanol + H(+)</text>
        <dbReference type="Rhea" id="RHEA:42656"/>
        <dbReference type="Rhea" id="RHEA-COMP:10172"/>
        <dbReference type="Rhea" id="RHEA-COMP:10173"/>
        <dbReference type="ChEBI" id="CHEBI:15377"/>
        <dbReference type="ChEBI" id="CHEBI:15378"/>
        <dbReference type="ChEBI" id="CHEBI:17790"/>
        <dbReference type="ChEBI" id="CHEBI:79005"/>
        <dbReference type="ChEBI" id="CHEBI:82696"/>
        <dbReference type="EC" id="3.1.1.97"/>
    </reaction>
</comment>
<dbReference type="GO" id="GO:0005737">
    <property type="term" value="C:cytoplasm"/>
    <property type="evidence" value="ECO:0007669"/>
    <property type="project" value="TreeGrafter"/>
</dbReference>
<feature type="repeat" description="WD" evidence="8">
    <location>
        <begin position="90"/>
        <end position="112"/>
    </location>
</feature>
<evidence type="ECO:0000256" key="5">
    <source>
        <dbReference type="ARBA" id="ARBA00038092"/>
    </source>
</evidence>
<dbReference type="EC" id="3.1.1.97" evidence="6"/>
<dbReference type="SUPFAM" id="SSF50978">
    <property type="entry name" value="WD40 repeat-like"/>
    <property type="match status" value="1"/>
</dbReference>
<organism evidence="9 10">
    <name type="scientific">Paragonimus heterotremus</name>
    <dbReference type="NCBI Taxonomy" id="100268"/>
    <lineage>
        <taxon>Eukaryota</taxon>
        <taxon>Metazoa</taxon>
        <taxon>Spiralia</taxon>
        <taxon>Lophotrochozoa</taxon>
        <taxon>Platyhelminthes</taxon>
        <taxon>Trematoda</taxon>
        <taxon>Digenea</taxon>
        <taxon>Plagiorchiida</taxon>
        <taxon>Troglotremata</taxon>
        <taxon>Troglotrematidae</taxon>
        <taxon>Paragonimus</taxon>
    </lineage>
</organism>
<sequence>MVFSDSEGVIHVWDLSGSSELVPFCSFRAHEFEAWCVALDTTNDKLIYSGGDDNCCGIWDIRTPNRSVQSIRHEMGVCSVRNLKTLDNHISTGSYDEYVRVWDLRTISSSQNARPILMCHLDGGVWRHKWAVDDSFLVSACMHGGFSISGPFPSGLIANTAGEKGTVMHAIGRYRTSAKLGYGVDWIQHPSETCWTVATCSFYDNQVDFSRLSICDPP</sequence>
<dbReference type="EMBL" id="LUCH01005731">
    <property type="protein sequence ID" value="KAF5397827.1"/>
    <property type="molecule type" value="Genomic_DNA"/>
</dbReference>
<dbReference type="InterPro" id="IPR001680">
    <property type="entry name" value="WD40_rpt"/>
</dbReference>
<keyword evidence="4" id="KW-0378">Hydrolase</keyword>
<evidence type="ECO:0000256" key="4">
    <source>
        <dbReference type="ARBA" id="ARBA00022801"/>
    </source>
</evidence>
<evidence type="ECO:0000256" key="3">
    <source>
        <dbReference type="ARBA" id="ARBA00022737"/>
    </source>
</evidence>
<dbReference type="SMART" id="SM00320">
    <property type="entry name" value="WD40"/>
    <property type="match status" value="2"/>
</dbReference>
<reference evidence="9" key="1">
    <citation type="submission" date="2019-05" db="EMBL/GenBank/DDBJ databases">
        <title>Annotation for the trematode Paragonimus heterotremus.</title>
        <authorList>
            <person name="Choi Y.-J."/>
        </authorList>
    </citation>
    <scope>NUCLEOTIDE SEQUENCE</scope>
    <source>
        <strain evidence="9">LC</strain>
    </source>
</reference>
<dbReference type="PROSITE" id="PS00678">
    <property type="entry name" value="WD_REPEATS_1"/>
    <property type="match status" value="2"/>
</dbReference>
<dbReference type="Proteomes" id="UP000748531">
    <property type="component" value="Unassembled WGS sequence"/>
</dbReference>
<dbReference type="PROSITE" id="PS50082">
    <property type="entry name" value="WD_REPEATS_2"/>
    <property type="match status" value="2"/>
</dbReference>
<feature type="repeat" description="WD" evidence="8">
    <location>
        <begin position="27"/>
        <end position="69"/>
    </location>
</feature>
<dbReference type="PANTHER" id="PTHR46042:SF1">
    <property type="entry name" value="DIPHTHINE METHYLTRANSFERASE"/>
    <property type="match status" value="1"/>
</dbReference>
<evidence type="ECO:0000256" key="1">
    <source>
        <dbReference type="ARBA" id="ARBA00005156"/>
    </source>
</evidence>
<dbReference type="InterPro" id="IPR052415">
    <property type="entry name" value="Diphthine_MTase"/>
</dbReference>
<dbReference type="AlphaFoldDB" id="A0A8J4TBH0"/>
<proteinExistence type="inferred from homology"/>
<dbReference type="InterPro" id="IPR036322">
    <property type="entry name" value="WD40_repeat_dom_sf"/>
</dbReference>
<evidence type="ECO:0000256" key="2">
    <source>
        <dbReference type="ARBA" id="ARBA00022574"/>
    </source>
</evidence>
<evidence type="ECO:0000256" key="8">
    <source>
        <dbReference type="PROSITE-ProRule" id="PRU00221"/>
    </source>
</evidence>
<dbReference type="InterPro" id="IPR015943">
    <property type="entry name" value="WD40/YVTN_repeat-like_dom_sf"/>
</dbReference>
<dbReference type="Gene3D" id="2.130.10.10">
    <property type="entry name" value="YVTN repeat-like/Quinoprotein amine dehydrogenase"/>
    <property type="match status" value="1"/>
</dbReference>
<keyword evidence="2 8" id="KW-0853">WD repeat</keyword>
<dbReference type="PANTHER" id="PTHR46042">
    <property type="entry name" value="DIPHTHINE METHYLTRANSFERASE"/>
    <property type="match status" value="1"/>
</dbReference>
<gene>
    <name evidence="9" type="ORF">PHET_08765</name>
</gene>
<keyword evidence="3" id="KW-0677">Repeat</keyword>
<keyword evidence="10" id="KW-1185">Reference proteome</keyword>
<evidence type="ECO:0000256" key="6">
    <source>
        <dbReference type="ARBA" id="ARBA00039131"/>
    </source>
</evidence>
<dbReference type="OrthoDB" id="1930760at2759"/>
<dbReference type="InterPro" id="IPR019775">
    <property type="entry name" value="WD40_repeat_CS"/>
</dbReference>
<evidence type="ECO:0000313" key="9">
    <source>
        <dbReference type="EMBL" id="KAF5397827.1"/>
    </source>
</evidence>
<comment type="pathway">
    <text evidence="1">Protein modification; peptidyl-diphthamide biosynthesis.</text>
</comment>